<dbReference type="EMBL" id="LYCR01000027">
    <property type="protein sequence ID" value="OGM46996.1"/>
    <property type="molecule type" value="Genomic_DNA"/>
</dbReference>
<name>A0A1F8A5I9_9EURO</name>
<gene>
    <name evidence="3" type="ORF">ABOM_004445</name>
</gene>
<protein>
    <submittedName>
        <fullName evidence="3">Uncharacterized protein</fullName>
    </submittedName>
</protein>
<feature type="compositionally biased region" description="Basic and acidic residues" evidence="2">
    <location>
        <begin position="45"/>
        <end position="67"/>
    </location>
</feature>
<sequence>MVCIPSLGQKQEQHLLTRAIVSYQTNTTSNGTTLPFKTNKPNKRPNTDERPANERANKQSKTAERDSTYVPDEDGEGSEFSSGEDIAHGISLSPVNGRTRSSANSLAKNKAQAVGIQLISQNPRIAMSSQTSASDKTAPESPSRARQTRGTERVLGSVHNGKPVSTTATMQSASLSKANPDKPPSKALQPPRPSTQIESLGSGTAHDLFSSMVKSIADHKKSYELLPKFPERQGSELIKWGLLDLISDAHSYQAAQPLIEKQTRELQELRSEVDTYKKGQESLEADLSKASGEIAKLYQQLKSGQTQSCKECRRLQERNTALEETINLIRKQILSGPEGRHPPSSSTSTGVVSG</sequence>
<dbReference type="AlphaFoldDB" id="A0A1F8A5I9"/>
<keyword evidence="1" id="KW-0175">Coiled coil</keyword>
<dbReference type="RefSeq" id="XP_022390713.1">
    <property type="nucleotide sequence ID" value="XM_022531575.1"/>
</dbReference>
<feature type="compositionally biased region" description="Polar residues" evidence="2">
    <location>
        <begin position="163"/>
        <end position="177"/>
    </location>
</feature>
<accession>A0A1F8A5I9</accession>
<dbReference type="Proteomes" id="UP000179179">
    <property type="component" value="Unassembled WGS sequence"/>
</dbReference>
<feature type="compositionally biased region" description="Polar residues" evidence="2">
    <location>
        <begin position="125"/>
        <end position="135"/>
    </location>
</feature>
<evidence type="ECO:0000256" key="2">
    <source>
        <dbReference type="SAM" id="MobiDB-lite"/>
    </source>
</evidence>
<dbReference type="GeneID" id="34447835"/>
<feature type="compositionally biased region" description="Polar residues" evidence="2">
    <location>
        <begin position="27"/>
        <end position="36"/>
    </location>
</feature>
<feature type="region of interest" description="Disordered" evidence="2">
    <location>
        <begin position="27"/>
        <end position="106"/>
    </location>
</feature>
<evidence type="ECO:0000256" key="1">
    <source>
        <dbReference type="SAM" id="Coils"/>
    </source>
</evidence>
<evidence type="ECO:0000313" key="3">
    <source>
        <dbReference type="EMBL" id="OGM46996.1"/>
    </source>
</evidence>
<feature type="coiled-coil region" evidence="1">
    <location>
        <begin position="259"/>
        <end position="332"/>
    </location>
</feature>
<feature type="compositionally biased region" description="Polar residues" evidence="2">
    <location>
        <begin position="93"/>
        <end position="106"/>
    </location>
</feature>
<feature type="region of interest" description="Disordered" evidence="2">
    <location>
        <begin position="125"/>
        <end position="202"/>
    </location>
</feature>
<feature type="region of interest" description="Disordered" evidence="2">
    <location>
        <begin position="333"/>
        <end position="354"/>
    </location>
</feature>
<dbReference type="OrthoDB" id="4492216at2759"/>
<comment type="caution">
    <text evidence="3">The sequence shown here is derived from an EMBL/GenBank/DDBJ whole genome shotgun (WGS) entry which is preliminary data.</text>
</comment>
<proteinExistence type="predicted"/>
<keyword evidence="4" id="KW-1185">Reference proteome</keyword>
<evidence type="ECO:0000313" key="4">
    <source>
        <dbReference type="Proteomes" id="UP000179179"/>
    </source>
</evidence>
<reference evidence="3 4" key="1">
    <citation type="journal article" date="2016" name="Genome Biol. Evol.">
        <title>Draft genome sequence of an aflatoxigenic Aspergillus species, A. bombycis.</title>
        <authorList>
            <person name="Moore G.G."/>
            <person name="Mack B.M."/>
            <person name="Beltz S.B."/>
            <person name="Gilbert M.K."/>
        </authorList>
    </citation>
    <scope>NUCLEOTIDE SEQUENCE [LARGE SCALE GENOMIC DNA]</scope>
    <source>
        <strain evidence="4">NRRL 26010</strain>
    </source>
</reference>
<feature type="compositionally biased region" description="Low complexity" evidence="2">
    <location>
        <begin position="342"/>
        <end position="354"/>
    </location>
</feature>
<dbReference type="Gene3D" id="1.10.287.1490">
    <property type="match status" value="1"/>
</dbReference>
<organism evidence="3 4">
    <name type="scientific">Aspergillus bombycis</name>
    <dbReference type="NCBI Taxonomy" id="109264"/>
    <lineage>
        <taxon>Eukaryota</taxon>
        <taxon>Fungi</taxon>
        <taxon>Dikarya</taxon>
        <taxon>Ascomycota</taxon>
        <taxon>Pezizomycotina</taxon>
        <taxon>Eurotiomycetes</taxon>
        <taxon>Eurotiomycetidae</taxon>
        <taxon>Eurotiales</taxon>
        <taxon>Aspergillaceae</taxon>
        <taxon>Aspergillus</taxon>
    </lineage>
</organism>